<dbReference type="OMA" id="QAFEWHE"/>
<keyword evidence="17" id="KW-1015">Disulfide bond</keyword>
<feature type="domain" description="Ionotropic glutamate receptor L-glutamate and glycine-binding" evidence="21">
    <location>
        <begin position="396"/>
        <end position="463"/>
    </location>
</feature>
<dbReference type="Pfam" id="PF10613">
    <property type="entry name" value="Lig_chan-Glu_bd"/>
    <property type="match status" value="1"/>
</dbReference>
<evidence type="ECO:0000259" key="21">
    <source>
        <dbReference type="SMART" id="SM00918"/>
    </source>
</evidence>
<evidence type="ECO:0000259" key="20">
    <source>
        <dbReference type="SMART" id="SM00079"/>
    </source>
</evidence>
<evidence type="ECO:0000313" key="24">
    <source>
        <dbReference type="Proteomes" id="UP000015101"/>
    </source>
</evidence>
<name>T1G0U4_HELRO</name>
<dbReference type="GO" id="GO:0050804">
    <property type="term" value="P:modulation of chemical synaptic transmission"/>
    <property type="evidence" value="ECO:0000318"/>
    <property type="project" value="GO_Central"/>
</dbReference>
<evidence type="ECO:0000256" key="15">
    <source>
        <dbReference type="PIRSR" id="PIRSR601508-1"/>
    </source>
</evidence>
<feature type="binding site" evidence="15">
    <location>
        <position position="642"/>
    </location>
    <ligand>
        <name>L-glutamate</name>
        <dbReference type="ChEBI" id="CHEBI:29985"/>
    </ligand>
</feature>
<feature type="binding site" evidence="15">
    <location>
        <position position="474"/>
    </location>
    <ligand>
        <name>L-glutamate</name>
        <dbReference type="ChEBI" id="CHEBI:29985"/>
    </ligand>
</feature>
<evidence type="ECO:0008006" key="25">
    <source>
        <dbReference type="Google" id="ProtNLM"/>
    </source>
</evidence>
<accession>T1G0U4</accession>
<dbReference type="InterPro" id="IPR001508">
    <property type="entry name" value="Iono_Glu_rcpt_met"/>
</dbReference>
<dbReference type="FunFam" id="1.10.287.70:FF:000010">
    <property type="entry name" value="Putative glutamate receptor ionotropic kainate 1"/>
    <property type="match status" value="1"/>
</dbReference>
<dbReference type="Gene3D" id="1.10.287.70">
    <property type="match status" value="1"/>
</dbReference>
<keyword evidence="12" id="KW-1071">Ligand-gated ion channel</keyword>
<feature type="binding site" evidence="15">
    <location>
        <position position="479"/>
    </location>
    <ligand>
        <name>L-glutamate</name>
        <dbReference type="ChEBI" id="CHEBI:29985"/>
    </ligand>
</feature>
<dbReference type="FunFam" id="3.40.190.10:FF:000520">
    <property type="entry name" value="Uncharacterized protein"/>
    <property type="match status" value="1"/>
</dbReference>
<dbReference type="GO" id="GO:0098839">
    <property type="term" value="C:postsynaptic density membrane"/>
    <property type="evidence" value="ECO:0000318"/>
    <property type="project" value="GO_Central"/>
</dbReference>
<evidence type="ECO:0000256" key="12">
    <source>
        <dbReference type="ARBA" id="ARBA00023286"/>
    </source>
</evidence>
<keyword evidence="6" id="KW-0770">Synapse</keyword>
<dbReference type="Gene3D" id="3.40.50.2300">
    <property type="match status" value="2"/>
</dbReference>
<dbReference type="InterPro" id="IPR001320">
    <property type="entry name" value="Iontro_rcpt_C"/>
</dbReference>
<dbReference type="GO" id="GO:1904315">
    <property type="term" value="F:transmitter-gated monoatomic ion channel activity involved in regulation of postsynaptic membrane potential"/>
    <property type="evidence" value="ECO:0000318"/>
    <property type="project" value="GO_Central"/>
</dbReference>
<feature type="binding site" evidence="15">
    <location>
        <position position="472"/>
    </location>
    <ligand>
        <name>L-glutamate</name>
        <dbReference type="ChEBI" id="CHEBI:29985"/>
    </ligand>
</feature>
<keyword evidence="11" id="KW-0628">Postsynaptic cell membrane</keyword>
<keyword evidence="10" id="KW-0325">Glycoprotein</keyword>
<dbReference type="Proteomes" id="UP000015101">
    <property type="component" value="Unassembled WGS sequence"/>
</dbReference>
<dbReference type="EnsemblMetazoa" id="HelroT72038">
    <property type="protein sequence ID" value="HelroP72038"/>
    <property type="gene ID" value="HelroG72038"/>
</dbReference>
<dbReference type="CTD" id="20214692"/>
<dbReference type="Pfam" id="PF01094">
    <property type="entry name" value="ANF_receptor"/>
    <property type="match status" value="1"/>
</dbReference>
<feature type="binding site" evidence="15">
    <location>
        <position position="691"/>
    </location>
    <ligand>
        <name>L-glutamate</name>
        <dbReference type="ChEBI" id="CHEBI:29985"/>
    </ligand>
</feature>
<evidence type="ECO:0000256" key="16">
    <source>
        <dbReference type="PIRSR" id="PIRSR601508-2"/>
    </source>
</evidence>
<feature type="transmembrane region" description="Helical" evidence="19">
    <location>
        <begin position="592"/>
        <end position="613"/>
    </location>
</feature>
<evidence type="ECO:0000256" key="9">
    <source>
        <dbReference type="ARBA" id="ARBA00023170"/>
    </source>
</evidence>
<keyword evidence="24" id="KW-1185">Reference proteome</keyword>
<dbReference type="GO" id="GO:0005886">
    <property type="term" value="C:plasma membrane"/>
    <property type="evidence" value="ECO:0000318"/>
    <property type="project" value="GO_Central"/>
</dbReference>
<dbReference type="Gene3D" id="3.40.190.10">
    <property type="entry name" value="Periplasmic binding protein-like II"/>
    <property type="match status" value="2"/>
</dbReference>
<dbReference type="AlphaFoldDB" id="T1G0U4"/>
<dbReference type="InterPro" id="IPR028082">
    <property type="entry name" value="Peripla_BP_I"/>
</dbReference>
<evidence type="ECO:0000256" key="19">
    <source>
        <dbReference type="SAM" id="Phobius"/>
    </source>
</evidence>
<dbReference type="EMBL" id="KB095858">
    <property type="protein sequence ID" value="ESO10868.1"/>
    <property type="molecule type" value="Genomic_DNA"/>
</dbReference>
<dbReference type="SMART" id="SM00918">
    <property type="entry name" value="Lig_chan-Glu_bd"/>
    <property type="match status" value="1"/>
</dbReference>
<feature type="domain" description="Ionotropic glutamate receptor C-terminal" evidence="20">
    <location>
        <begin position="386"/>
        <end position="755"/>
    </location>
</feature>
<evidence type="ECO:0000313" key="23">
    <source>
        <dbReference type="EnsemblMetazoa" id="HelroP72038"/>
    </source>
</evidence>
<dbReference type="EMBL" id="AMQM01002766">
    <property type="status" value="NOT_ANNOTATED_CDS"/>
    <property type="molecule type" value="Genomic_DNA"/>
</dbReference>
<feature type="binding site" evidence="15">
    <location>
        <position position="641"/>
    </location>
    <ligand>
        <name>L-glutamate</name>
        <dbReference type="ChEBI" id="CHEBI:29985"/>
    </ligand>
</feature>
<dbReference type="RefSeq" id="XP_009011137.1">
    <property type="nucleotide sequence ID" value="XM_009012889.1"/>
</dbReference>
<evidence type="ECO:0000256" key="6">
    <source>
        <dbReference type="ARBA" id="ARBA00023018"/>
    </source>
</evidence>
<keyword evidence="3 19" id="KW-0812">Transmembrane</keyword>
<keyword evidence="5 19" id="KW-1133">Transmembrane helix</keyword>
<evidence type="ECO:0000256" key="14">
    <source>
        <dbReference type="ARBA" id="ARBA00034104"/>
    </source>
</evidence>
<evidence type="ECO:0000256" key="4">
    <source>
        <dbReference type="ARBA" id="ARBA00022729"/>
    </source>
</evidence>
<dbReference type="GO" id="GO:0008066">
    <property type="term" value="F:glutamate receptor activity"/>
    <property type="evidence" value="ECO:0000318"/>
    <property type="project" value="GO_Central"/>
</dbReference>
<feature type="disulfide bond" evidence="17">
    <location>
        <begin position="704"/>
        <end position="759"/>
    </location>
</feature>
<keyword evidence="2" id="KW-1003">Cell membrane</keyword>
<dbReference type="GeneID" id="20214692"/>
<dbReference type="Pfam" id="PF00060">
    <property type="entry name" value="Lig_chan"/>
    <property type="match status" value="1"/>
</dbReference>
<keyword evidence="9" id="KW-0675">Receptor</keyword>
<dbReference type="OrthoDB" id="5984008at2759"/>
<evidence type="ECO:0000256" key="10">
    <source>
        <dbReference type="ARBA" id="ARBA00023180"/>
    </source>
</evidence>
<evidence type="ECO:0000313" key="22">
    <source>
        <dbReference type="EMBL" id="ESO10868.1"/>
    </source>
</evidence>
<organism evidence="23 24">
    <name type="scientific">Helobdella robusta</name>
    <name type="common">Californian leech</name>
    <dbReference type="NCBI Taxonomy" id="6412"/>
    <lineage>
        <taxon>Eukaryota</taxon>
        <taxon>Metazoa</taxon>
        <taxon>Spiralia</taxon>
        <taxon>Lophotrochozoa</taxon>
        <taxon>Annelida</taxon>
        <taxon>Clitellata</taxon>
        <taxon>Hirudinea</taxon>
        <taxon>Rhynchobdellida</taxon>
        <taxon>Glossiphoniidae</taxon>
        <taxon>Helobdella</taxon>
    </lineage>
</organism>
<dbReference type="SMART" id="SM00079">
    <property type="entry name" value="PBPe"/>
    <property type="match status" value="1"/>
</dbReference>
<evidence type="ECO:0000256" key="11">
    <source>
        <dbReference type="ARBA" id="ARBA00023257"/>
    </source>
</evidence>
<evidence type="ECO:0000256" key="8">
    <source>
        <dbReference type="ARBA" id="ARBA00023136"/>
    </source>
</evidence>
<feature type="transmembrane region" description="Helical" evidence="19">
    <location>
        <begin position="519"/>
        <end position="540"/>
    </location>
</feature>
<dbReference type="STRING" id="6412.T1G0U4"/>
<dbReference type="InterPro" id="IPR001828">
    <property type="entry name" value="ANF_lig-bd_rcpt"/>
</dbReference>
<comment type="subcellular location">
    <subcellularLocation>
        <location evidence="14">Postsynaptic cell membrane</location>
        <topology evidence="14">Multi-pass membrane protein</topology>
    </subcellularLocation>
</comment>
<feature type="region of interest" description="Disordered" evidence="18">
    <location>
        <begin position="1"/>
        <end position="37"/>
    </location>
</feature>
<feature type="transmembrane region" description="Helical" evidence="19">
    <location>
        <begin position="781"/>
        <end position="802"/>
    </location>
</feature>
<evidence type="ECO:0000256" key="13">
    <source>
        <dbReference type="ARBA" id="ARBA00023303"/>
    </source>
</evidence>
<evidence type="ECO:0000256" key="5">
    <source>
        <dbReference type="ARBA" id="ARBA00022989"/>
    </source>
</evidence>
<keyword evidence="13" id="KW-0407">Ion channel</keyword>
<keyword evidence="8 19" id="KW-0472">Membrane</keyword>
<reference evidence="22 24" key="2">
    <citation type="journal article" date="2013" name="Nature">
        <title>Insights into bilaterian evolution from three spiralian genomes.</title>
        <authorList>
            <person name="Simakov O."/>
            <person name="Marletaz F."/>
            <person name="Cho S.J."/>
            <person name="Edsinger-Gonzales E."/>
            <person name="Havlak P."/>
            <person name="Hellsten U."/>
            <person name="Kuo D.H."/>
            <person name="Larsson T."/>
            <person name="Lv J."/>
            <person name="Arendt D."/>
            <person name="Savage R."/>
            <person name="Osoegawa K."/>
            <person name="de Jong P."/>
            <person name="Grimwood J."/>
            <person name="Chapman J.A."/>
            <person name="Shapiro H."/>
            <person name="Aerts A."/>
            <person name="Otillar R.P."/>
            <person name="Terry A.Y."/>
            <person name="Boore J.L."/>
            <person name="Grigoriev I.V."/>
            <person name="Lindberg D.R."/>
            <person name="Seaver E.C."/>
            <person name="Weisblat D.A."/>
            <person name="Putnam N.H."/>
            <person name="Rokhsar D.S."/>
        </authorList>
    </citation>
    <scope>NUCLEOTIDE SEQUENCE</scope>
</reference>
<gene>
    <name evidence="23" type="primary">20214692</name>
    <name evidence="22" type="ORF">HELRODRAFT_72038</name>
</gene>
<dbReference type="SUPFAM" id="SSF53850">
    <property type="entry name" value="Periplasmic binding protein-like II"/>
    <property type="match status" value="1"/>
</dbReference>
<feature type="compositionally biased region" description="Low complexity" evidence="18">
    <location>
        <begin position="10"/>
        <end position="29"/>
    </location>
</feature>
<evidence type="ECO:0000256" key="18">
    <source>
        <dbReference type="SAM" id="MobiDB-lite"/>
    </source>
</evidence>
<evidence type="ECO:0000256" key="17">
    <source>
        <dbReference type="PIRSR" id="PIRSR601508-3"/>
    </source>
</evidence>
<reference evidence="24" key="1">
    <citation type="submission" date="2012-12" db="EMBL/GenBank/DDBJ databases">
        <authorList>
            <person name="Hellsten U."/>
            <person name="Grimwood J."/>
            <person name="Chapman J.A."/>
            <person name="Shapiro H."/>
            <person name="Aerts A."/>
            <person name="Otillar R.P."/>
            <person name="Terry A.Y."/>
            <person name="Boore J.L."/>
            <person name="Simakov O."/>
            <person name="Marletaz F."/>
            <person name="Cho S.-J."/>
            <person name="Edsinger-Gonzales E."/>
            <person name="Havlak P."/>
            <person name="Kuo D.-H."/>
            <person name="Larsson T."/>
            <person name="Lv J."/>
            <person name="Arendt D."/>
            <person name="Savage R."/>
            <person name="Osoegawa K."/>
            <person name="de Jong P."/>
            <person name="Lindberg D.R."/>
            <person name="Seaver E.C."/>
            <person name="Weisblat D.A."/>
            <person name="Putnam N.H."/>
            <person name="Grigoriev I.V."/>
            <person name="Rokhsar D.S."/>
        </authorList>
    </citation>
    <scope>NUCLEOTIDE SEQUENCE</scope>
</reference>
<protein>
    <recommendedName>
        <fullName evidence="25">Ionotropic glutamate receptor C-terminal domain-containing protein</fullName>
    </recommendedName>
</protein>
<dbReference type="InterPro" id="IPR015683">
    <property type="entry name" value="Ionotropic_Glu_rcpt"/>
</dbReference>
<evidence type="ECO:0000256" key="3">
    <source>
        <dbReference type="ARBA" id="ARBA00022692"/>
    </source>
</evidence>
<evidence type="ECO:0000256" key="7">
    <source>
        <dbReference type="ARBA" id="ARBA00023065"/>
    </source>
</evidence>
<dbReference type="KEGG" id="hro:HELRODRAFT_72038"/>
<evidence type="ECO:0000256" key="2">
    <source>
        <dbReference type="ARBA" id="ARBA00022475"/>
    </source>
</evidence>
<reference evidence="23" key="3">
    <citation type="submission" date="2015-06" db="UniProtKB">
        <authorList>
            <consortium name="EnsemblMetazoa"/>
        </authorList>
    </citation>
    <scope>IDENTIFICATION</scope>
</reference>
<dbReference type="eggNOG" id="KOG1054">
    <property type="taxonomic scope" value="Eukaryota"/>
</dbReference>
<keyword evidence="4" id="KW-0732">Signal</keyword>
<dbReference type="InterPro" id="IPR019594">
    <property type="entry name" value="Glu/Gly-bd"/>
</dbReference>
<dbReference type="FunFam" id="3.40.190.10:FF:000001">
    <property type="entry name" value="Glutamate receptor ionotropic, kainate 2"/>
    <property type="match status" value="1"/>
</dbReference>
<sequence>MRKIPRHVNATTSTATTTPTTTTTSSPATHSNLTTSQPNWYFKTSTFTTPPTTTTKTHSATNFSLHTSTLTSSIPSSESSASASDASSDFTIFMTPPYHEAIVDLVVHFKWEKLVYIYDTEQGWLERKKLHVIVRVYTRHHIIQTEGVRLKDTCNSYPLLRQLDRTFDRDLKTFVLDLSSVAAVEHLLQQIKHVGMHRPNYHYIIAGVRMDEIDLREFKYGGVNFTGFRLVDPNEGQVQQAQRDWSTVTRPGTDQPIKLEAWLTMDTFAVIVSALRNLFASNLTFYKDTFRKNEIFGISSCRLEPPSKPWELGRVVTDALKQVSLNGYTGPVSFNSQGHRVNFRLDVLEMTFNSDVTKVGTWNDSHQLTIFEPNITGSSRGNNHTKIRITSIISPPYLMYRVRRPDEPPLVGNDQFEGYCKELADKIAEIVRFEYTLRLVADDKYGVKLPNGTYNGMVGELTNEVADLAIAPLTITSIREVVIDFSKPFMMLGISVMIRKPDKQKPGVLSFTDPLDYKIWLCVVLAYSGVSFVLFVVNSFKPYNDDAANDDDDDSNHFNLLNSLWFSLSAFMQQGCTLSPRSVSGRVAGSSWWFFTLILISTYTANLAAFLTVERMLTPIESASDLPKQNQIAYGTLDAGSTKEFFSTSGVTEYKQIWEYMQKNKEVYVKTTEEGVKRVRDSKGKYAFLLESTMNDYYNQKKPCNTMKVGPDLDTKGYGVATRLNHYLKDQVGLAVLQLKEKDELQRLHKKWWFDKGECAAESEKVGRCGTSLTLSHVAGIFYILVSGLLFALVVCLLEFTYYKKKRKTKKKVFS</sequence>
<feature type="site" description="Crucial to convey clamshell closure to channel opening" evidence="16">
    <location>
        <position position="620"/>
    </location>
</feature>
<dbReference type="HOGENOM" id="CLU_007257_1_2_1"/>
<keyword evidence="7" id="KW-0406">Ion transport</keyword>
<dbReference type="SUPFAM" id="SSF53822">
    <property type="entry name" value="Periplasmic binding protein-like I"/>
    <property type="match status" value="1"/>
</dbReference>
<dbReference type="PRINTS" id="PR00177">
    <property type="entry name" value="NMDARECEPTOR"/>
</dbReference>
<dbReference type="InParanoid" id="T1G0U4"/>
<evidence type="ECO:0000256" key="1">
    <source>
        <dbReference type="ARBA" id="ARBA00022448"/>
    </source>
</evidence>
<proteinExistence type="predicted"/>
<keyword evidence="1" id="KW-0813">Transport</keyword>
<dbReference type="PANTHER" id="PTHR18966">
    <property type="entry name" value="IONOTROPIC GLUTAMATE RECEPTOR"/>
    <property type="match status" value="1"/>
</dbReference>
<dbReference type="FunFam" id="3.40.50.2300:FF:000889">
    <property type="match status" value="1"/>
</dbReference>
<dbReference type="GO" id="GO:0035249">
    <property type="term" value="P:synaptic transmission, glutamatergic"/>
    <property type="evidence" value="ECO:0000318"/>
    <property type="project" value="GO_Central"/>
</dbReference>